<keyword evidence="7 9" id="KW-1133">Transmembrane helix</keyword>
<evidence type="ECO:0000256" key="1">
    <source>
        <dbReference type="ARBA" id="ARBA00004141"/>
    </source>
</evidence>
<dbReference type="EMBL" id="JAVXUP010000358">
    <property type="protein sequence ID" value="KAK3029938.1"/>
    <property type="molecule type" value="Genomic_DNA"/>
</dbReference>
<evidence type="ECO:0000259" key="10">
    <source>
        <dbReference type="Pfam" id="PF01694"/>
    </source>
</evidence>
<evidence type="ECO:0000256" key="8">
    <source>
        <dbReference type="ARBA" id="ARBA00023136"/>
    </source>
</evidence>
<evidence type="ECO:0000313" key="12">
    <source>
        <dbReference type="Proteomes" id="UP001188597"/>
    </source>
</evidence>
<dbReference type="PANTHER" id="PTHR43731">
    <property type="entry name" value="RHOMBOID PROTEASE"/>
    <property type="match status" value="1"/>
</dbReference>
<dbReference type="SUPFAM" id="SSF144091">
    <property type="entry name" value="Rhomboid-like"/>
    <property type="match status" value="1"/>
</dbReference>
<dbReference type="Proteomes" id="UP001188597">
    <property type="component" value="Unassembled WGS sequence"/>
</dbReference>
<comment type="subcellular location">
    <subcellularLocation>
        <location evidence="1">Membrane</location>
        <topology evidence="1">Multi-pass membrane protein</topology>
    </subcellularLocation>
</comment>
<gene>
    <name evidence="11" type="ORF">RJ639_038166</name>
</gene>
<dbReference type="Pfam" id="PF01694">
    <property type="entry name" value="Rhomboid"/>
    <property type="match status" value="1"/>
</dbReference>
<dbReference type="FunFam" id="1.20.1540.10:FF:000018">
    <property type="entry name" value="RHOMBOID-like protein 12, mitochondrial"/>
    <property type="match status" value="1"/>
</dbReference>
<keyword evidence="12" id="KW-1185">Reference proteome</keyword>
<dbReference type="InterPro" id="IPR022764">
    <property type="entry name" value="Peptidase_S54_rhomboid_dom"/>
</dbReference>
<feature type="domain" description="Peptidase S54 rhomboid" evidence="10">
    <location>
        <begin position="177"/>
        <end position="329"/>
    </location>
</feature>
<dbReference type="Gene3D" id="1.20.1540.10">
    <property type="entry name" value="Rhomboid-like"/>
    <property type="match status" value="1"/>
</dbReference>
<dbReference type="InterPro" id="IPR035952">
    <property type="entry name" value="Rhomboid-like_sf"/>
</dbReference>
<comment type="caution">
    <text evidence="11">The sequence shown here is derived from an EMBL/GenBank/DDBJ whole genome shotgun (WGS) entry which is preliminary data.</text>
</comment>
<dbReference type="AlphaFoldDB" id="A0AA89B804"/>
<protein>
    <recommendedName>
        <fullName evidence="10">Peptidase S54 rhomboid domain-containing protein</fullName>
    </recommendedName>
</protein>
<feature type="transmembrane region" description="Helical" evidence="9">
    <location>
        <begin position="212"/>
        <end position="236"/>
    </location>
</feature>
<keyword evidence="4 9" id="KW-0812">Transmembrane</keyword>
<dbReference type="GO" id="GO:0004252">
    <property type="term" value="F:serine-type endopeptidase activity"/>
    <property type="evidence" value="ECO:0007669"/>
    <property type="project" value="InterPro"/>
</dbReference>
<feature type="transmembrane region" description="Helical" evidence="9">
    <location>
        <begin position="314"/>
        <end position="333"/>
    </location>
</feature>
<evidence type="ECO:0000256" key="3">
    <source>
        <dbReference type="ARBA" id="ARBA00022670"/>
    </source>
</evidence>
<proteinExistence type="inferred from homology"/>
<comment type="similarity">
    <text evidence="2">Belongs to the peptidase S54 family.</text>
</comment>
<dbReference type="InterPro" id="IPR050925">
    <property type="entry name" value="Rhomboid_protease_S54"/>
</dbReference>
<name>A0AA89B804_9ASTE</name>
<evidence type="ECO:0000256" key="5">
    <source>
        <dbReference type="ARBA" id="ARBA00022801"/>
    </source>
</evidence>
<sequence>MQRLLALKVLSKNPTNLPNTNSSFQSIHSTSLLSRPKTNPTHLHTPPIHQSPHFFSPYTTCSNSWQSPNTIFKKIYGFLSNPSLAKGLLKDSLLKGPSKCLVDSRVRLLRAQFPRNFHYKPPFNFRSRQAWFRRLTTDGVLLGLIMANVAVFILWQIADSRFMMKNFMISLDNVRSGRLHTIITSAFSHNETGHILSNMIGLYFFGKHLGQAFGPAFLLKLYLSGAVAGSAFYLVHKAYEASSSKDKGLWSIDPSRTPGLGASGAVNAIMLLDIFLFPKNTIYLEFIIPVPAFLVGLLIIGHDMWRVSQGDTKVSGAAHLGGAVVAAVAWAGIRRGRF</sequence>
<feature type="transmembrane region" description="Helical" evidence="9">
    <location>
        <begin position="135"/>
        <end position="158"/>
    </location>
</feature>
<keyword evidence="5" id="KW-0378">Hydrolase</keyword>
<keyword evidence="6" id="KW-0809">Transit peptide</keyword>
<evidence type="ECO:0000256" key="7">
    <source>
        <dbReference type="ARBA" id="ARBA00022989"/>
    </source>
</evidence>
<evidence type="ECO:0000256" key="9">
    <source>
        <dbReference type="SAM" id="Phobius"/>
    </source>
</evidence>
<accession>A0AA89B804</accession>
<feature type="transmembrane region" description="Helical" evidence="9">
    <location>
        <begin position="282"/>
        <end position="302"/>
    </location>
</feature>
<dbReference type="PANTHER" id="PTHR43731:SF14">
    <property type="entry name" value="PRESENILIN-ASSOCIATED RHOMBOID-LIKE PROTEIN, MITOCHONDRIAL"/>
    <property type="match status" value="1"/>
</dbReference>
<evidence type="ECO:0000256" key="6">
    <source>
        <dbReference type="ARBA" id="ARBA00022946"/>
    </source>
</evidence>
<evidence type="ECO:0000313" key="11">
    <source>
        <dbReference type="EMBL" id="KAK3029938.1"/>
    </source>
</evidence>
<dbReference type="GO" id="GO:0006508">
    <property type="term" value="P:proteolysis"/>
    <property type="evidence" value="ECO:0007669"/>
    <property type="project" value="UniProtKB-KW"/>
</dbReference>
<dbReference type="GO" id="GO:0016020">
    <property type="term" value="C:membrane"/>
    <property type="evidence" value="ECO:0007669"/>
    <property type="project" value="UniProtKB-SubCell"/>
</dbReference>
<reference evidence="11" key="1">
    <citation type="submission" date="2022-12" db="EMBL/GenBank/DDBJ databases">
        <title>Draft genome assemblies for two species of Escallonia (Escalloniales).</title>
        <authorList>
            <person name="Chanderbali A."/>
            <person name="Dervinis C."/>
            <person name="Anghel I."/>
            <person name="Soltis D."/>
            <person name="Soltis P."/>
            <person name="Zapata F."/>
        </authorList>
    </citation>
    <scope>NUCLEOTIDE SEQUENCE</scope>
    <source>
        <strain evidence="11">UCBG64.0493</strain>
        <tissue evidence="11">Leaf</tissue>
    </source>
</reference>
<evidence type="ECO:0000256" key="4">
    <source>
        <dbReference type="ARBA" id="ARBA00022692"/>
    </source>
</evidence>
<keyword evidence="3" id="KW-0645">Protease</keyword>
<keyword evidence="8 9" id="KW-0472">Membrane</keyword>
<evidence type="ECO:0000256" key="2">
    <source>
        <dbReference type="ARBA" id="ARBA00009045"/>
    </source>
</evidence>
<organism evidence="11 12">
    <name type="scientific">Escallonia herrerae</name>
    <dbReference type="NCBI Taxonomy" id="1293975"/>
    <lineage>
        <taxon>Eukaryota</taxon>
        <taxon>Viridiplantae</taxon>
        <taxon>Streptophyta</taxon>
        <taxon>Embryophyta</taxon>
        <taxon>Tracheophyta</taxon>
        <taxon>Spermatophyta</taxon>
        <taxon>Magnoliopsida</taxon>
        <taxon>eudicotyledons</taxon>
        <taxon>Gunneridae</taxon>
        <taxon>Pentapetalae</taxon>
        <taxon>asterids</taxon>
        <taxon>campanulids</taxon>
        <taxon>Escalloniales</taxon>
        <taxon>Escalloniaceae</taxon>
        <taxon>Escallonia</taxon>
    </lineage>
</organism>